<accession>A0AAW1LQP3</accession>
<feature type="compositionally biased region" description="Polar residues" evidence="1">
    <location>
        <begin position="110"/>
        <end position="121"/>
    </location>
</feature>
<reference evidence="2 3" key="1">
    <citation type="journal article" date="2024" name="BMC Genomics">
        <title>De novo assembly and annotation of Popillia japonica's genome with initial clues to its potential as an invasive pest.</title>
        <authorList>
            <person name="Cucini C."/>
            <person name="Boschi S."/>
            <person name="Funari R."/>
            <person name="Cardaioli E."/>
            <person name="Iannotti N."/>
            <person name="Marturano G."/>
            <person name="Paoli F."/>
            <person name="Bruttini M."/>
            <person name="Carapelli A."/>
            <person name="Frati F."/>
            <person name="Nardi F."/>
        </authorList>
    </citation>
    <scope>NUCLEOTIDE SEQUENCE [LARGE SCALE GENOMIC DNA]</scope>
    <source>
        <strain evidence="2">DMR45628</strain>
    </source>
</reference>
<feature type="compositionally biased region" description="Basic residues" evidence="1">
    <location>
        <begin position="147"/>
        <end position="161"/>
    </location>
</feature>
<gene>
    <name evidence="2" type="ORF">QE152_g12678</name>
</gene>
<protein>
    <submittedName>
        <fullName evidence="2">Uncharacterized protein</fullName>
    </submittedName>
</protein>
<organism evidence="2 3">
    <name type="scientific">Popillia japonica</name>
    <name type="common">Japanese beetle</name>
    <dbReference type="NCBI Taxonomy" id="7064"/>
    <lineage>
        <taxon>Eukaryota</taxon>
        <taxon>Metazoa</taxon>
        <taxon>Ecdysozoa</taxon>
        <taxon>Arthropoda</taxon>
        <taxon>Hexapoda</taxon>
        <taxon>Insecta</taxon>
        <taxon>Pterygota</taxon>
        <taxon>Neoptera</taxon>
        <taxon>Endopterygota</taxon>
        <taxon>Coleoptera</taxon>
        <taxon>Polyphaga</taxon>
        <taxon>Scarabaeiformia</taxon>
        <taxon>Scarabaeidae</taxon>
        <taxon>Rutelinae</taxon>
        <taxon>Popillia</taxon>
    </lineage>
</organism>
<feature type="region of interest" description="Disordered" evidence="1">
    <location>
        <begin position="110"/>
        <end position="161"/>
    </location>
</feature>
<sequence length="326" mass="37170">MNSRTSRILSLCSTCKDDKENISEDISGKKEVTLLHNHKKSMLEDNILQTHVDASCSVLLFQNDVLLSLKIEYSNKLSDEHTIVNYGLLAENHGTNLAVQNDINEIIDSNKSSPSNLFSKDNSSDPDFEPNSSDITDNDNSKENKLRKSRICRGRSRRAREKAKLLRNTGQAYKSKSGKTVRGRLLKGPLLMKKVNEDGVKFVWREVQWLRYSSEAPGILQYKNSLTEDEPSKGVNFKRRGRQPSTYLFMSRHHPTIEEEDQEPFESSGSEYVPSKLEKSNSDEQVAQAARLPTANGRTRKRRSKGEGDLLHCQWTNKKEKKQGRR</sequence>
<evidence type="ECO:0000256" key="1">
    <source>
        <dbReference type="SAM" id="MobiDB-lite"/>
    </source>
</evidence>
<proteinExistence type="predicted"/>
<dbReference type="EMBL" id="JASPKY010000117">
    <property type="protein sequence ID" value="KAK9736172.1"/>
    <property type="molecule type" value="Genomic_DNA"/>
</dbReference>
<feature type="region of interest" description="Disordered" evidence="1">
    <location>
        <begin position="253"/>
        <end position="326"/>
    </location>
</feature>
<dbReference type="Proteomes" id="UP001458880">
    <property type="component" value="Unassembled WGS sequence"/>
</dbReference>
<evidence type="ECO:0000313" key="3">
    <source>
        <dbReference type="Proteomes" id="UP001458880"/>
    </source>
</evidence>
<name>A0AAW1LQP3_POPJA</name>
<dbReference type="AlphaFoldDB" id="A0AAW1LQP3"/>
<evidence type="ECO:0000313" key="2">
    <source>
        <dbReference type="EMBL" id="KAK9736172.1"/>
    </source>
</evidence>
<keyword evidence="3" id="KW-1185">Reference proteome</keyword>
<comment type="caution">
    <text evidence="2">The sequence shown here is derived from an EMBL/GenBank/DDBJ whole genome shotgun (WGS) entry which is preliminary data.</text>
</comment>